<dbReference type="InterPro" id="IPR001087">
    <property type="entry name" value="GDSL"/>
</dbReference>
<keyword evidence="3" id="KW-0443">Lipid metabolism</keyword>
<dbReference type="PANTHER" id="PTHR45648">
    <property type="entry name" value="GDSL LIPASE/ACYLHYDROLASE FAMILY PROTEIN (AFU_ORTHOLOGUE AFUA_4G14700)"/>
    <property type="match status" value="1"/>
</dbReference>
<dbReference type="AlphaFoldDB" id="A0A834WFU5"/>
<dbReference type="EMBL" id="JAAIUW010000008">
    <property type="protein sequence ID" value="KAF7817776.1"/>
    <property type="molecule type" value="Genomic_DNA"/>
</dbReference>
<dbReference type="InterPro" id="IPR051058">
    <property type="entry name" value="GDSL_Est/Lipase"/>
</dbReference>
<comment type="similarity">
    <text evidence="1">Belongs to the 'GDSL' lipolytic enzyme family.</text>
</comment>
<dbReference type="PANTHER" id="PTHR45648:SF167">
    <property type="entry name" value="GDSL ESTERASE_LIPASE LTL1"/>
    <property type="match status" value="1"/>
</dbReference>
<dbReference type="Pfam" id="PF00657">
    <property type="entry name" value="Lipase_GDSL"/>
    <property type="match status" value="1"/>
</dbReference>
<dbReference type="InterPro" id="IPR036514">
    <property type="entry name" value="SGNH_hydro_sf"/>
</dbReference>
<dbReference type="Proteomes" id="UP000634136">
    <property type="component" value="Unassembled WGS sequence"/>
</dbReference>
<protein>
    <submittedName>
        <fullName evidence="5">GDSL esterase/lipase</fullName>
    </submittedName>
</protein>
<keyword evidence="4" id="KW-0472">Membrane</keyword>
<dbReference type="GO" id="GO:0016042">
    <property type="term" value="P:lipid catabolic process"/>
    <property type="evidence" value="ECO:0007669"/>
    <property type="project" value="UniProtKB-KW"/>
</dbReference>
<organism evidence="5 6">
    <name type="scientific">Senna tora</name>
    <dbReference type="NCBI Taxonomy" id="362788"/>
    <lineage>
        <taxon>Eukaryota</taxon>
        <taxon>Viridiplantae</taxon>
        <taxon>Streptophyta</taxon>
        <taxon>Embryophyta</taxon>
        <taxon>Tracheophyta</taxon>
        <taxon>Spermatophyta</taxon>
        <taxon>Magnoliopsida</taxon>
        <taxon>eudicotyledons</taxon>
        <taxon>Gunneridae</taxon>
        <taxon>Pentapetalae</taxon>
        <taxon>rosids</taxon>
        <taxon>fabids</taxon>
        <taxon>Fabales</taxon>
        <taxon>Fabaceae</taxon>
        <taxon>Caesalpinioideae</taxon>
        <taxon>Cassia clade</taxon>
        <taxon>Senna</taxon>
    </lineage>
</organism>
<keyword evidence="4" id="KW-1133">Transmembrane helix</keyword>
<accession>A0A834WFU5</accession>
<keyword evidence="4" id="KW-0812">Transmembrane</keyword>
<name>A0A834WFU5_9FABA</name>
<keyword evidence="3" id="KW-0442">Lipid degradation</keyword>
<gene>
    <name evidence="5" type="ORF">G2W53_023231</name>
</gene>
<keyword evidence="6" id="KW-1185">Reference proteome</keyword>
<comment type="caution">
    <text evidence="5">The sequence shown here is derived from an EMBL/GenBank/DDBJ whole genome shotgun (WGS) entry which is preliminary data.</text>
</comment>
<dbReference type="Gene3D" id="3.40.50.1110">
    <property type="entry name" value="SGNH hydrolase"/>
    <property type="match status" value="1"/>
</dbReference>
<dbReference type="SUPFAM" id="SSF52266">
    <property type="entry name" value="SGNH hydrolase"/>
    <property type="match status" value="1"/>
</dbReference>
<evidence type="ECO:0000256" key="4">
    <source>
        <dbReference type="SAM" id="Phobius"/>
    </source>
</evidence>
<dbReference type="GO" id="GO:0016788">
    <property type="term" value="F:hydrolase activity, acting on ester bonds"/>
    <property type="evidence" value="ECO:0007669"/>
    <property type="project" value="InterPro"/>
</dbReference>
<feature type="transmembrane region" description="Helical" evidence="4">
    <location>
        <begin position="12"/>
        <end position="32"/>
    </location>
</feature>
<reference evidence="5" key="1">
    <citation type="submission" date="2020-09" db="EMBL/GenBank/DDBJ databases">
        <title>Genome-Enabled Discovery of Anthraquinone Biosynthesis in Senna tora.</title>
        <authorList>
            <person name="Kang S.-H."/>
            <person name="Pandey R.P."/>
            <person name="Lee C.-M."/>
            <person name="Sim J.-S."/>
            <person name="Jeong J.-T."/>
            <person name="Choi B.-S."/>
            <person name="Jung M."/>
            <person name="Ginzburg D."/>
            <person name="Zhao K."/>
            <person name="Won S.Y."/>
            <person name="Oh T.-J."/>
            <person name="Yu Y."/>
            <person name="Kim N.-H."/>
            <person name="Lee O.R."/>
            <person name="Lee T.-H."/>
            <person name="Bashyal P."/>
            <person name="Kim T.-S."/>
            <person name="Lee W.-H."/>
            <person name="Kawkins C."/>
            <person name="Kim C.-K."/>
            <person name="Kim J.S."/>
            <person name="Ahn B.O."/>
            <person name="Rhee S.Y."/>
            <person name="Sohng J.K."/>
        </authorList>
    </citation>
    <scope>NUCLEOTIDE SEQUENCE</scope>
    <source>
        <tissue evidence="5">Leaf</tissue>
    </source>
</reference>
<keyword evidence="2" id="KW-0378">Hydrolase</keyword>
<evidence type="ECO:0000256" key="3">
    <source>
        <dbReference type="ARBA" id="ARBA00022963"/>
    </source>
</evidence>
<dbReference type="InterPro" id="IPR035669">
    <property type="entry name" value="SGNH_plant_lipase-like"/>
</dbReference>
<evidence type="ECO:0000256" key="1">
    <source>
        <dbReference type="ARBA" id="ARBA00008668"/>
    </source>
</evidence>
<dbReference type="CDD" id="cd01837">
    <property type="entry name" value="SGNH_plant_lipase_like"/>
    <property type="match status" value="1"/>
</dbReference>
<evidence type="ECO:0000256" key="2">
    <source>
        <dbReference type="ARBA" id="ARBA00022801"/>
    </source>
</evidence>
<sequence>MMELKKIKGYSSSSSWGVCNCMIILVSVSMMIGSVEGRAFFVFGDSLVDNGNNNYLATTARADSYPYGIDSPSHRATGRFSNGLNIPDIISEKIGSEPTLPYLSPELNGERLLVGANFASAGIGILNDTGIQFINIIRIRRQLEYFEQYQERVSALIGGEETERLVNQALVLITLGGNDFVNNYYLVPYSARSRQFALPDYVVFLISEYRKILVRVYELGSRRVLVTGTGPIGCVPAELALHSRNGECAGELQRAADLFNPQLVELLNQLNSEIGSDVFISANAFAMHMDFVSDPQSYGFITSKVACCGQGAYNGIGLCTPASNLCPNRDIFAFWDPFHPTERANRFIVDKFMTGSTHYMNPINLTTIIALDSTT</sequence>
<dbReference type="OrthoDB" id="1600564at2759"/>
<evidence type="ECO:0000313" key="6">
    <source>
        <dbReference type="Proteomes" id="UP000634136"/>
    </source>
</evidence>
<evidence type="ECO:0000313" key="5">
    <source>
        <dbReference type="EMBL" id="KAF7817776.1"/>
    </source>
</evidence>
<proteinExistence type="inferred from homology"/>